<evidence type="ECO:0000256" key="1">
    <source>
        <dbReference type="SAM" id="SignalP"/>
    </source>
</evidence>
<protein>
    <recommendedName>
        <fullName evidence="2">DUF4097 domain-containing protein</fullName>
    </recommendedName>
</protein>
<sequence length="325" mass="35644">MKIQNLLKVCLLLFLLFLTRGLFAQTIYANEKASYDSVDKLEIEGAFCDVEIIGENRSDVQFEGIIQGTSGKSKGYIIHHKLNGKTLNIWIDSPNRFWGNIKGDLKFMVPQEIKIDLKNTSGDVFCSGIVAEYLKFKASSGDINIRKLKGNLDLLTTSGEVTVKELVGNAHIVSSSGDQELKFINGDIESKATSGDLKFTEIHGDVNSRTSSGDIDIEGLVGVFRNVSTSGNVNINNSKTALHLTASSGDIEGENIILVGESYFTTTSGNVYLNLNNNFEQLSFDLVASSGDLRVGNQKTEKKLYHENGDIWIHGKSSSGDQVYR</sequence>
<keyword evidence="1" id="KW-0732">Signal</keyword>
<comment type="caution">
    <text evidence="3">The sequence shown here is derived from an EMBL/GenBank/DDBJ whole genome shotgun (WGS) entry which is preliminary data.</text>
</comment>
<dbReference type="OrthoDB" id="1118101at2"/>
<gene>
    <name evidence="3" type="ORF">DLK05_15110</name>
</gene>
<dbReference type="Proteomes" id="UP000282985">
    <property type="component" value="Unassembled WGS sequence"/>
</dbReference>
<feature type="domain" description="DUF4097" evidence="2">
    <location>
        <begin position="39"/>
        <end position="218"/>
    </location>
</feature>
<dbReference type="InterPro" id="IPR025164">
    <property type="entry name" value="Toastrack_DUF4097"/>
</dbReference>
<dbReference type="EMBL" id="RJJX01000029">
    <property type="protein sequence ID" value="RUT73057.1"/>
    <property type="molecule type" value="Genomic_DNA"/>
</dbReference>
<feature type="chain" id="PRO_5019174192" description="DUF4097 domain-containing protein" evidence="1">
    <location>
        <begin position="25"/>
        <end position="325"/>
    </location>
</feature>
<dbReference type="Pfam" id="PF13349">
    <property type="entry name" value="DUF4097"/>
    <property type="match status" value="1"/>
</dbReference>
<proteinExistence type="predicted"/>
<dbReference type="RefSeq" id="WP_127344800.1">
    <property type="nucleotide sequence ID" value="NZ_RJJX01000029.1"/>
</dbReference>
<accession>A0A434AF95</accession>
<organism evidence="3 4">
    <name type="scientific">Ancylomarina longa</name>
    <dbReference type="NCBI Taxonomy" id="2487017"/>
    <lineage>
        <taxon>Bacteria</taxon>
        <taxon>Pseudomonadati</taxon>
        <taxon>Bacteroidota</taxon>
        <taxon>Bacteroidia</taxon>
        <taxon>Marinilabiliales</taxon>
        <taxon>Marinifilaceae</taxon>
        <taxon>Ancylomarina</taxon>
    </lineage>
</organism>
<dbReference type="AlphaFoldDB" id="A0A434AF95"/>
<keyword evidence="4" id="KW-1185">Reference proteome</keyword>
<name>A0A434AF95_9BACT</name>
<reference evidence="3 4" key="1">
    <citation type="submission" date="2018-11" db="EMBL/GenBank/DDBJ databases">
        <title>Parancylomarina longa gen. nov., sp. nov., isolated from sediments of southern Okinawa.</title>
        <authorList>
            <person name="Fu T."/>
        </authorList>
    </citation>
    <scope>NUCLEOTIDE SEQUENCE [LARGE SCALE GENOMIC DNA]</scope>
    <source>
        <strain evidence="3 4">T3-2 S1-C</strain>
    </source>
</reference>
<evidence type="ECO:0000313" key="3">
    <source>
        <dbReference type="EMBL" id="RUT73057.1"/>
    </source>
</evidence>
<evidence type="ECO:0000313" key="4">
    <source>
        <dbReference type="Proteomes" id="UP000282985"/>
    </source>
</evidence>
<feature type="signal peptide" evidence="1">
    <location>
        <begin position="1"/>
        <end position="24"/>
    </location>
</feature>
<evidence type="ECO:0000259" key="2">
    <source>
        <dbReference type="Pfam" id="PF13349"/>
    </source>
</evidence>